<feature type="domain" description="FGFR1 oncogene partner (FOP) N-terminal dimerisation" evidence="13">
    <location>
        <begin position="60"/>
        <end position="122"/>
    </location>
</feature>
<dbReference type="GO" id="GO:0031514">
    <property type="term" value="C:motile cilium"/>
    <property type="evidence" value="ECO:0007669"/>
    <property type="project" value="TreeGrafter"/>
</dbReference>
<keyword evidence="7" id="KW-0206">Cytoskeleton</keyword>
<comment type="function">
    <text evidence="9">Involved in the biogenesis of cilia. Required for the recruitment of PLK1 to centrosomes and S phase progression.</text>
</comment>
<protein>
    <recommendedName>
        <fullName evidence="10">Centrosomal protein 20</fullName>
    </recommendedName>
    <alternativeName>
        <fullName evidence="11">FGFR1OP N-terminal-like protein</fullName>
    </alternativeName>
    <alternativeName>
        <fullName evidence="12">LisH domain-containing protein FOPNL</fullName>
    </alternativeName>
</protein>
<evidence type="ECO:0000256" key="12">
    <source>
        <dbReference type="ARBA" id="ARBA00081996"/>
    </source>
</evidence>
<dbReference type="PANTHER" id="PTHR15431">
    <property type="entry name" value="FGFR1 ONCOGENE PARTNER/LISH DOMAIN-CONTAINING PROTEIN"/>
    <property type="match status" value="1"/>
</dbReference>
<sequence>SKKPPLDQMASVDELKSALKENLESRGVLQDIRASLRAEIYRSLEEPRPSGQQRPGLSNENLLINELIREYLEFNEYSNAASVLAAESGQPQARLSRSLLSRELNLREDPSCQGMPLLYSMLAYYMNRGVASGGRGVRFGQQQHDREEDGGDS</sequence>
<dbReference type="InterPro" id="IPR018993">
    <property type="entry name" value="FOP_dimerisation-dom_N"/>
</dbReference>
<name>A0A267DYU3_9PLAT</name>
<keyword evidence="15" id="KW-1185">Reference proteome</keyword>
<gene>
    <name evidence="14" type="ORF">BOX15_Mlig009100g4</name>
</gene>
<evidence type="ECO:0000256" key="9">
    <source>
        <dbReference type="ARBA" id="ARBA00055043"/>
    </source>
</evidence>
<evidence type="ECO:0000259" key="13">
    <source>
        <dbReference type="Pfam" id="PF09398"/>
    </source>
</evidence>
<proteinExistence type="inferred from homology"/>
<keyword evidence="5" id="KW-0963">Cytoplasm</keyword>
<evidence type="ECO:0000256" key="2">
    <source>
        <dbReference type="ARBA" id="ARBA00004463"/>
    </source>
</evidence>
<comment type="similarity">
    <text evidence="4">Belongs to the CEP43 family.</text>
</comment>
<evidence type="ECO:0000256" key="1">
    <source>
        <dbReference type="ARBA" id="ARBA00004120"/>
    </source>
</evidence>
<dbReference type="STRING" id="282301.A0A267DYU3"/>
<dbReference type="GO" id="GO:0036064">
    <property type="term" value="C:ciliary basal body"/>
    <property type="evidence" value="ECO:0007669"/>
    <property type="project" value="TreeGrafter"/>
</dbReference>
<evidence type="ECO:0000256" key="5">
    <source>
        <dbReference type="ARBA" id="ARBA00022490"/>
    </source>
</evidence>
<evidence type="ECO:0000256" key="11">
    <source>
        <dbReference type="ARBA" id="ARBA00076755"/>
    </source>
</evidence>
<reference evidence="14 15" key="1">
    <citation type="submission" date="2017-06" db="EMBL/GenBank/DDBJ databases">
        <title>A platform for efficient transgenesis in Macrostomum lignano, a flatworm model organism for stem cell research.</title>
        <authorList>
            <person name="Berezikov E."/>
        </authorList>
    </citation>
    <scope>NUCLEOTIDE SEQUENCE [LARGE SCALE GENOMIC DNA]</scope>
    <source>
        <strain evidence="14">DV1</strain>
        <tissue evidence="14">Whole organism</tissue>
    </source>
</reference>
<evidence type="ECO:0000256" key="6">
    <source>
        <dbReference type="ARBA" id="ARBA00022794"/>
    </source>
</evidence>
<accession>A0A267DYU3</accession>
<dbReference type="PROSITE" id="PS50896">
    <property type="entry name" value="LISH"/>
    <property type="match status" value="1"/>
</dbReference>
<evidence type="ECO:0000256" key="10">
    <source>
        <dbReference type="ARBA" id="ARBA00070736"/>
    </source>
</evidence>
<evidence type="ECO:0000256" key="3">
    <source>
        <dbReference type="ARBA" id="ARBA00004607"/>
    </source>
</evidence>
<dbReference type="GO" id="GO:0034451">
    <property type="term" value="C:centriolar satellite"/>
    <property type="evidence" value="ECO:0007669"/>
    <property type="project" value="UniProtKB-SubCell"/>
</dbReference>
<dbReference type="Pfam" id="PF09398">
    <property type="entry name" value="FOP_dimer"/>
    <property type="match status" value="1"/>
</dbReference>
<dbReference type="Proteomes" id="UP000215902">
    <property type="component" value="Unassembled WGS sequence"/>
</dbReference>
<dbReference type="PANTHER" id="PTHR15431:SF19">
    <property type="entry name" value="CENTROSOMAL PROTEIN 20-RELATED"/>
    <property type="match status" value="1"/>
</dbReference>
<comment type="subcellular location">
    <subcellularLocation>
        <location evidence="1">Cytoplasm</location>
        <location evidence="1">Cytoskeleton</location>
        <location evidence="1">Cilium basal body</location>
    </subcellularLocation>
    <subcellularLocation>
        <location evidence="3">Cytoplasm</location>
        <location evidence="3">Cytoskeleton</location>
        <location evidence="3">Microtubule organizing center</location>
        <location evidence="3">Centrosome</location>
        <location evidence="3">Centriolar satellite</location>
    </subcellularLocation>
    <subcellularLocation>
        <location evidence="2">Cytoplasmic granule</location>
    </subcellularLocation>
</comment>
<dbReference type="OrthoDB" id="5970631at2759"/>
<evidence type="ECO:0000256" key="7">
    <source>
        <dbReference type="ARBA" id="ARBA00023212"/>
    </source>
</evidence>
<keyword evidence="6" id="KW-0970">Cilium biogenesis/degradation</keyword>
<evidence type="ECO:0000313" key="15">
    <source>
        <dbReference type="Proteomes" id="UP000215902"/>
    </source>
</evidence>
<evidence type="ECO:0000313" key="14">
    <source>
        <dbReference type="EMBL" id="PAA54493.1"/>
    </source>
</evidence>
<organism evidence="14 15">
    <name type="scientific">Macrostomum lignano</name>
    <dbReference type="NCBI Taxonomy" id="282301"/>
    <lineage>
        <taxon>Eukaryota</taxon>
        <taxon>Metazoa</taxon>
        <taxon>Spiralia</taxon>
        <taxon>Lophotrochozoa</taxon>
        <taxon>Platyhelminthes</taxon>
        <taxon>Rhabditophora</taxon>
        <taxon>Macrostomorpha</taxon>
        <taxon>Macrostomida</taxon>
        <taxon>Macrostomidae</taxon>
        <taxon>Macrostomum</taxon>
    </lineage>
</organism>
<dbReference type="GO" id="GO:0060271">
    <property type="term" value="P:cilium assembly"/>
    <property type="evidence" value="ECO:0007669"/>
    <property type="project" value="TreeGrafter"/>
</dbReference>
<dbReference type="GO" id="GO:0034453">
    <property type="term" value="P:microtubule anchoring"/>
    <property type="evidence" value="ECO:0007669"/>
    <property type="project" value="InterPro"/>
</dbReference>
<feature type="non-terminal residue" evidence="14">
    <location>
        <position position="1"/>
    </location>
</feature>
<dbReference type="SMART" id="SM00667">
    <property type="entry name" value="LisH"/>
    <property type="match status" value="1"/>
</dbReference>
<dbReference type="Gene3D" id="1.20.960.40">
    <property type="match status" value="1"/>
</dbReference>
<comment type="caution">
    <text evidence="14">The sequence shown here is derived from an EMBL/GenBank/DDBJ whole genome shotgun (WGS) entry which is preliminary data.</text>
</comment>
<dbReference type="EMBL" id="NIVC01002898">
    <property type="protein sequence ID" value="PAA54493.1"/>
    <property type="molecule type" value="Genomic_DNA"/>
</dbReference>
<evidence type="ECO:0000256" key="8">
    <source>
        <dbReference type="ARBA" id="ARBA00023273"/>
    </source>
</evidence>
<evidence type="ECO:0000256" key="4">
    <source>
        <dbReference type="ARBA" id="ARBA00005385"/>
    </source>
</evidence>
<dbReference type="InterPro" id="IPR006594">
    <property type="entry name" value="LisH"/>
</dbReference>
<keyword evidence="8" id="KW-0966">Cell projection</keyword>
<dbReference type="FunFam" id="1.20.960.40:FF:000002">
    <property type="entry name" value="LisH domain-containing protein FOPNL"/>
    <property type="match status" value="1"/>
</dbReference>
<dbReference type="AlphaFoldDB" id="A0A267DYU3"/>